<feature type="compositionally biased region" description="Low complexity" evidence="1">
    <location>
        <begin position="983"/>
        <end position="993"/>
    </location>
</feature>
<dbReference type="GO" id="GO:0030139">
    <property type="term" value="C:endocytic vesicle"/>
    <property type="evidence" value="ECO:0007669"/>
    <property type="project" value="TreeGrafter"/>
</dbReference>
<dbReference type="Pfam" id="PF02204">
    <property type="entry name" value="VPS9"/>
    <property type="match status" value="1"/>
</dbReference>
<feature type="domain" description="VPS9" evidence="2">
    <location>
        <begin position="457"/>
        <end position="716"/>
    </location>
</feature>
<dbReference type="GO" id="GO:0005829">
    <property type="term" value="C:cytosol"/>
    <property type="evidence" value="ECO:0007669"/>
    <property type="project" value="TreeGrafter"/>
</dbReference>
<keyword evidence="4" id="KW-1185">Reference proteome</keyword>
<dbReference type="GeneID" id="64600938"/>
<sequence>MTTRREAHFHAVSIGRVQGASIARISSRDNLATHPLLSSSPSTLSPSPTPEAQSSSIPKYVPYTPRQRLPTTSTTAQPPVSVSPQHQLTGGATSKLQLMNLKAAAQDIGLDAACLGWVMLEKLSQDGETEEWAEIWGAITKGKASLLLPLEKSSGQEKITPDFMSDHVLMCNPLSKENTQVVTLSGLRGHLSSENLTFRSSLPPTKLPDITLSSLPPLPSIPSDSGYPSYAVPAHSTSIPIQVRPPKPPLPPRPTPATQPSRLAMPFASLFGAKPMTTPPTIAAPLPPIQTPSIPPPEDHPILVSAFSISRAVYRHDVMRDVLAALKSELTSTLETAGIPAMIIERVQSFASPLLPFVRGPAGKKKLHDIGASPSKHGTWAVNLDAGKDRSEELAEKFQEFYLELEGEVRAEIEKEKGEAPEEEKESRVKELVEVVEGALSTLFYDRLFLPSHSDDASHDEALSSHIAALNVLDLGLEHLDVDVGSAGSEIDVVVRACGETLSQLDVSCRSPGDKAAVLVAVHKLIVDGLSRLPPIKLSNGEKQHEEHEPLQRKASPPPGPIEAVDVALVTSPDALVASPDALVASPDALFSPDPQFDGDAAHGSPDKLFLSPSVSSPQASYSTTVLSSIPVPPRASSPRLTVSHVQEPTTVSGDVLLPLLIFAVVKSNPARLVSHLLFTQRYRNAAFAGGEERYCLINLMAVVEFLENVDLGAVGVGGIGIVSTAHLTPIPIVRTTLPPDAPVDAPGGLRGRVEQGVDAIAGSANKVISGVVDSSFGVLRSFLPSAPTSASAPTPASALTSTFTSAPTTETSDARWNMGLLRRESGFSIASLVPGRKADGKGEGEDGQRELVAVSSRPGSIHSIYVNEDVGVEGAEDESEASDDEDEEDGEEDEDEDESEEEEHAHDAKSIRSFESMMSGNSVKARKKKRKLASLSRKSLTDRLAQVPGLSRLSGTDVHKTVSPPITRSSLLLPSHHNRLDSPASSRAPSPISIRLPAPSKRFMECAEDDLRVSEVGELLREYRRLVEGVRAMGAFDE</sequence>
<accession>A0A9P7DEG7</accession>
<dbReference type="InterPro" id="IPR045046">
    <property type="entry name" value="Vps9-like"/>
</dbReference>
<feature type="compositionally biased region" description="Polar residues" evidence="1">
    <location>
        <begin position="69"/>
        <end position="88"/>
    </location>
</feature>
<feature type="region of interest" description="Disordered" evidence="1">
    <location>
        <begin position="33"/>
        <end position="88"/>
    </location>
</feature>
<comment type="caution">
    <text evidence="3">The sequence shown here is derived from an EMBL/GenBank/DDBJ whole genome shotgun (WGS) entry which is preliminary data.</text>
</comment>
<feature type="compositionally biased region" description="Pro residues" evidence="1">
    <location>
        <begin position="243"/>
        <end position="257"/>
    </location>
</feature>
<dbReference type="OrthoDB" id="10264848at2759"/>
<protein>
    <recommendedName>
        <fullName evidence="2">VPS9 domain-containing protein</fullName>
    </recommendedName>
</protein>
<dbReference type="PROSITE" id="PS51205">
    <property type="entry name" value="VPS9"/>
    <property type="match status" value="1"/>
</dbReference>
<feature type="region of interest" description="Disordered" evidence="1">
    <location>
        <begin position="788"/>
        <end position="817"/>
    </location>
</feature>
<evidence type="ECO:0000313" key="4">
    <source>
        <dbReference type="Proteomes" id="UP000719766"/>
    </source>
</evidence>
<feature type="compositionally biased region" description="Low complexity" evidence="1">
    <location>
        <begin position="788"/>
        <end position="812"/>
    </location>
</feature>
<evidence type="ECO:0000259" key="2">
    <source>
        <dbReference type="PROSITE" id="PS51205"/>
    </source>
</evidence>
<feature type="compositionally biased region" description="Acidic residues" evidence="1">
    <location>
        <begin position="871"/>
        <end position="903"/>
    </location>
</feature>
<proteinExistence type="predicted"/>
<reference evidence="3" key="1">
    <citation type="journal article" date="2020" name="New Phytol.">
        <title>Comparative genomics reveals dynamic genome evolution in host specialist ectomycorrhizal fungi.</title>
        <authorList>
            <person name="Lofgren L.A."/>
            <person name="Nguyen N.H."/>
            <person name="Vilgalys R."/>
            <person name="Ruytinx J."/>
            <person name="Liao H.L."/>
            <person name="Branco S."/>
            <person name="Kuo A."/>
            <person name="LaButti K."/>
            <person name="Lipzen A."/>
            <person name="Andreopoulos W."/>
            <person name="Pangilinan J."/>
            <person name="Riley R."/>
            <person name="Hundley H."/>
            <person name="Na H."/>
            <person name="Barry K."/>
            <person name="Grigoriev I.V."/>
            <person name="Stajich J.E."/>
            <person name="Kennedy P.G."/>
        </authorList>
    </citation>
    <scope>NUCLEOTIDE SEQUENCE</scope>
    <source>
        <strain evidence="3">S12</strain>
    </source>
</reference>
<dbReference type="EMBL" id="JABBWE010000058">
    <property type="protein sequence ID" value="KAG1789515.1"/>
    <property type="molecule type" value="Genomic_DNA"/>
</dbReference>
<dbReference type="PANTHER" id="PTHR23101:SF25">
    <property type="entry name" value="GTPASE-ACTIVATING PROTEIN AND VPS9 DOMAIN-CONTAINING PROTEIN 1"/>
    <property type="match status" value="1"/>
</dbReference>
<gene>
    <name evidence="3" type="ORF">HD556DRAFT_1446921</name>
</gene>
<feature type="region of interest" description="Disordered" evidence="1">
    <location>
        <begin position="833"/>
        <end position="938"/>
    </location>
</feature>
<dbReference type="GO" id="GO:0005085">
    <property type="term" value="F:guanyl-nucleotide exchange factor activity"/>
    <property type="evidence" value="ECO:0007669"/>
    <property type="project" value="InterPro"/>
</dbReference>
<dbReference type="GO" id="GO:0016192">
    <property type="term" value="P:vesicle-mediated transport"/>
    <property type="evidence" value="ECO:0007669"/>
    <property type="project" value="InterPro"/>
</dbReference>
<feature type="compositionally biased region" description="Basic and acidic residues" evidence="1">
    <location>
        <begin position="837"/>
        <end position="850"/>
    </location>
</feature>
<feature type="compositionally biased region" description="Basic and acidic residues" evidence="1">
    <location>
        <begin position="904"/>
        <end position="913"/>
    </location>
</feature>
<dbReference type="PANTHER" id="PTHR23101">
    <property type="entry name" value="RAB GDP/GTP EXCHANGE FACTOR"/>
    <property type="match status" value="1"/>
</dbReference>
<feature type="region of interest" description="Disordered" evidence="1">
    <location>
        <begin position="239"/>
        <end position="259"/>
    </location>
</feature>
<evidence type="ECO:0000256" key="1">
    <source>
        <dbReference type="SAM" id="MobiDB-lite"/>
    </source>
</evidence>
<dbReference type="AlphaFoldDB" id="A0A9P7DEG7"/>
<dbReference type="SUPFAM" id="SSF109993">
    <property type="entry name" value="VPS9 domain"/>
    <property type="match status" value="1"/>
</dbReference>
<feature type="region of interest" description="Disordered" evidence="1">
    <location>
        <begin position="540"/>
        <end position="563"/>
    </location>
</feature>
<dbReference type="Gene3D" id="1.20.1050.80">
    <property type="entry name" value="VPS9 domain"/>
    <property type="match status" value="2"/>
</dbReference>
<dbReference type="InterPro" id="IPR037191">
    <property type="entry name" value="VPS9_dom_sf"/>
</dbReference>
<feature type="region of interest" description="Disordered" evidence="1">
    <location>
        <begin position="952"/>
        <end position="993"/>
    </location>
</feature>
<name>A0A9P7DEG7_9AGAM</name>
<feature type="compositionally biased region" description="Low complexity" evidence="1">
    <location>
        <begin position="35"/>
        <end position="46"/>
    </location>
</feature>
<feature type="compositionally biased region" description="Basic and acidic residues" evidence="1">
    <location>
        <begin position="540"/>
        <end position="552"/>
    </location>
</feature>
<dbReference type="RefSeq" id="XP_041156575.1">
    <property type="nucleotide sequence ID" value="XM_041307174.1"/>
</dbReference>
<dbReference type="Proteomes" id="UP000719766">
    <property type="component" value="Unassembled WGS sequence"/>
</dbReference>
<dbReference type="GO" id="GO:0031267">
    <property type="term" value="F:small GTPase binding"/>
    <property type="evidence" value="ECO:0007669"/>
    <property type="project" value="TreeGrafter"/>
</dbReference>
<dbReference type="InterPro" id="IPR003123">
    <property type="entry name" value="VPS9"/>
</dbReference>
<evidence type="ECO:0000313" key="3">
    <source>
        <dbReference type="EMBL" id="KAG1789515.1"/>
    </source>
</evidence>
<organism evidence="3 4">
    <name type="scientific">Suillus plorans</name>
    <dbReference type="NCBI Taxonomy" id="116603"/>
    <lineage>
        <taxon>Eukaryota</taxon>
        <taxon>Fungi</taxon>
        <taxon>Dikarya</taxon>
        <taxon>Basidiomycota</taxon>
        <taxon>Agaricomycotina</taxon>
        <taxon>Agaricomycetes</taxon>
        <taxon>Agaricomycetidae</taxon>
        <taxon>Boletales</taxon>
        <taxon>Suillineae</taxon>
        <taxon>Suillaceae</taxon>
        <taxon>Suillus</taxon>
    </lineage>
</organism>